<dbReference type="PANTHER" id="PTHR30157:SF0">
    <property type="entry name" value="NADPH-DEPENDENT FERRIC-CHELATE REDUCTASE"/>
    <property type="match status" value="1"/>
</dbReference>
<dbReference type="Pfam" id="PF04954">
    <property type="entry name" value="SIP"/>
    <property type="match status" value="1"/>
</dbReference>
<dbReference type="Proteomes" id="UP001165079">
    <property type="component" value="Unassembled WGS sequence"/>
</dbReference>
<dbReference type="InterPro" id="IPR039261">
    <property type="entry name" value="FNR_nucleotide-bd"/>
</dbReference>
<dbReference type="InterPro" id="IPR017938">
    <property type="entry name" value="Riboflavin_synthase-like_b-brl"/>
</dbReference>
<evidence type="ECO:0000259" key="1">
    <source>
        <dbReference type="PROSITE" id="PS51384"/>
    </source>
</evidence>
<dbReference type="EMBL" id="BSTX01000001">
    <property type="protein sequence ID" value="GLZ75904.1"/>
    <property type="molecule type" value="Genomic_DNA"/>
</dbReference>
<evidence type="ECO:0000313" key="2">
    <source>
        <dbReference type="EMBL" id="GLZ75904.1"/>
    </source>
</evidence>
<reference evidence="2" key="1">
    <citation type="submission" date="2023-03" db="EMBL/GenBank/DDBJ databases">
        <title>Actinorhabdospora filicis NBRC 111898.</title>
        <authorList>
            <person name="Ichikawa N."/>
            <person name="Sato H."/>
            <person name="Tonouchi N."/>
        </authorList>
    </citation>
    <scope>NUCLEOTIDE SEQUENCE</scope>
    <source>
        <strain evidence="2">NBRC 111898</strain>
    </source>
</reference>
<dbReference type="InterPro" id="IPR017927">
    <property type="entry name" value="FAD-bd_FR_type"/>
</dbReference>
<dbReference type="GO" id="GO:0016491">
    <property type="term" value="F:oxidoreductase activity"/>
    <property type="evidence" value="ECO:0007669"/>
    <property type="project" value="InterPro"/>
</dbReference>
<gene>
    <name evidence="2" type="ORF">Afil01_07110</name>
</gene>
<accession>A0A9W6W6U4</accession>
<dbReference type="CDD" id="cd06193">
    <property type="entry name" value="siderophore_interacting"/>
    <property type="match status" value="1"/>
</dbReference>
<protein>
    <submittedName>
        <fullName evidence="2">Siderophore-interacting protein</fullName>
    </submittedName>
</protein>
<organism evidence="2 3">
    <name type="scientific">Actinorhabdospora filicis</name>
    <dbReference type="NCBI Taxonomy" id="1785913"/>
    <lineage>
        <taxon>Bacteria</taxon>
        <taxon>Bacillati</taxon>
        <taxon>Actinomycetota</taxon>
        <taxon>Actinomycetes</taxon>
        <taxon>Micromonosporales</taxon>
        <taxon>Micromonosporaceae</taxon>
        <taxon>Actinorhabdospora</taxon>
    </lineage>
</organism>
<keyword evidence="3" id="KW-1185">Reference proteome</keyword>
<sequence>MTEQPVRKTPRAKVLEVLRTERLSPHLIRVVLGGPGLAEFVDNDFTDHYVKLQFGPAGVSYPKPFDLGWIRENLPREQWPVSRTYTVRSFDGAELVIDFVHHGDEGIAGPWAANAKPGDELALMGPGGAYAPNPAADWHLMVGDESAIPAIAGALEKVPTGVPVKVVLEVTGPEDEMELATPGAAEFVWLHRGEAAPGTTSLLLDHVKGMDFPEGRVHAFVHGEGNAVMKQLRPHLFGERGIARDQVSISGYWRQGRTEESFREWKSELAAADKAAA</sequence>
<feature type="domain" description="FAD-binding FR-type" evidence="1">
    <location>
        <begin position="10"/>
        <end position="133"/>
    </location>
</feature>
<dbReference type="PANTHER" id="PTHR30157">
    <property type="entry name" value="FERRIC REDUCTASE, NADPH-DEPENDENT"/>
    <property type="match status" value="1"/>
</dbReference>
<dbReference type="FunFam" id="2.40.30.10:FF:000131">
    <property type="entry name" value="NADPH-dependent ferric siderophore reductase"/>
    <property type="match status" value="1"/>
</dbReference>
<proteinExistence type="predicted"/>
<dbReference type="AlphaFoldDB" id="A0A9W6W6U4"/>
<dbReference type="Gene3D" id="3.40.50.80">
    <property type="entry name" value="Nucleotide-binding domain of ferredoxin-NADP reductase (FNR) module"/>
    <property type="match status" value="1"/>
</dbReference>
<dbReference type="RefSeq" id="WP_285661120.1">
    <property type="nucleotide sequence ID" value="NZ_BSTX01000001.1"/>
</dbReference>
<dbReference type="InterPro" id="IPR007037">
    <property type="entry name" value="SIP_rossman_dom"/>
</dbReference>
<comment type="caution">
    <text evidence="2">The sequence shown here is derived from an EMBL/GenBank/DDBJ whole genome shotgun (WGS) entry which is preliminary data.</text>
</comment>
<dbReference type="Pfam" id="PF08021">
    <property type="entry name" value="FAD_binding_9"/>
    <property type="match status" value="1"/>
</dbReference>
<name>A0A9W6W6U4_9ACTN</name>
<dbReference type="InterPro" id="IPR039374">
    <property type="entry name" value="SIP_fam"/>
</dbReference>
<dbReference type="SUPFAM" id="SSF63380">
    <property type="entry name" value="Riboflavin synthase domain-like"/>
    <property type="match status" value="1"/>
</dbReference>
<evidence type="ECO:0000313" key="3">
    <source>
        <dbReference type="Proteomes" id="UP001165079"/>
    </source>
</evidence>
<dbReference type="InterPro" id="IPR013113">
    <property type="entry name" value="SIP_FAD-bd"/>
</dbReference>
<dbReference type="PROSITE" id="PS51384">
    <property type="entry name" value="FAD_FR"/>
    <property type="match status" value="1"/>
</dbReference>
<dbReference type="Gene3D" id="2.40.30.10">
    <property type="entry name" value="Translation factors"/>
    <property type="match status" value="1"/>
</dbReference>